<keyword evidence="3" id="KW-0648">Protein biosynthesis</keyword>
<comment type="caution">
    <text evidence="3">The sequence shown here is derived from an EMBL/GenBank/DDBJ whole genome shotgun (WGS) entry which is preliminary data.</text>
</comment>
<evidence type="ECO:0000313" key="3">
    <source>
        <dbReference type="EMBL" id="EKU73967.1"/>
    </source>
</evidence>
<evidence type="ECO:0000313" key="4">
    <source>
        <dbReference type="Proteomes" id="UP000009887"/>
    </source>
</evidence>
<dbReference type="Proteomes" id="UP000009887">
    <property type="component" value="Unassembled WGS sequence"/>
</dbReference>
<reference evidence="3 4" key="1">
    <citation type="submission" date="2012-09" db="EMBL/GenBank/DDBJ databases">
        <title>The Genome Sequence of Sphingobium yanoikuyae ATCC 51230.</title>
        <authorList>
            <consortium name="The Broad Institute Genome Sequencing Platform"/>
            <person name="Earl A."/>
            <person name="Ward D."/>
            <person name="Feldgarden M."/>
            <person name="Gevers D."/>
            <person name="Huys G."/>
            <person name="Walker B."/>
            <person name="Young S.K."/>
            <person name="Zeng Q."/>
            <person name="Gargeya S."/>
            <person name="Fitzgerald M."/>
            <person name="Haas B."/>
            <person name="Abouelleil A."/>
            <person name="Alvarado L."/>
            <person name="Arachchi H.M."/>
            <person name="Berlin A.M."/>
            <person name="Chapman S.B."/>
            <person name="Goldberg J."/>
            <person name="Griggs A."/>
            <person name="Gujja S."/>
            <person name="Hansen M."/>
            <person name="Howarth C."/>
            <person name="Imamovic A."/>
            <person name="Larimer J."/>
            <person name="McCowen C."/>
            <person name="Montmayeur A."/>
            <person name="Murphy C."/>
            <person name="Neiman D."/>
            <person name="Pearson M."/>
            <person name="Priest M."/>
            <person name="Roberts A."/>
            <person name="Saif S."/>
            <person name="Shea T."/>
            <person name="Sisk P."/>
            <person name="Sykes S."/>
            <person name="Wortman J."/>
            <person name="Nusbaum C."/>
            <person name="Birren B."/>
        </authorList>
    </citation>
    <scope>NUCLEOTIDE SEQUENCE [LARGE SCALE GENOMIC DNA]</scope>
    <source>
        <strain evidence="3 4">ATCC 51230</strain>
    </source>
</reference>
<keyword evidence="3" id="KW-0396">Initiation factor</keyword>
<feature type="compositionally biased region" description="Pro residues" evidence="1">
    <location>
        <begin position="71"/>
        <end position="85"/>
    </location>
</feature>
<feature type="non-terminal residue" evidence="3">
    <location>
        <position position="85"/>
    </location>
</feature>
<dbReference type="RefSeq" id="WP_004211276.1">
    <property type="nucleotide sequence ID" value="NZ_JH992904.1"/>
</dbReference>
<feature type="region of interest" description="Disordered" evidence="1">
    <location>
        <begin position="1"/>
        <end position="85"/>
    </location>
</feature>
<dbReference type="AlphaFoldDB" id="K9D4V7"/>
<sequence>MSDSNEDKPVLGRKPLGIKRTVESGQVQQQFSHGRKNTVVVEVKRRRVPMGKPGESTGAAPAAAPQADPTPAAPAAPAAPRPAAP</sequence>
<feature type="domain" description="Initiation factor 2 associated" evidence="2">
    <location>
        <begin position="13"/>
        <end position="48"/>
    </location>
</feature>
<dbReference type="InterPro" id="IPR013575">
    <property type="entry name" value="IF2_assoc_dom_bac"/>
</dbReference>
<dbReference type="EMBL" id="AGZU01000013">
    <property type="protein sequence ID" value="EKU73967.1"/>
    <property type="molecule type" value="Genomic_DNA"/>
</dbReference>
<dbReference type="GO" id="GO:0003743">
    <property type="term" value="F:translation initiation factor activity"/>
    <property type="evidence" value="ECO:0007669"/>
    <property type="project" value="UniProtKB-KW"/>
</dbReference>
<proteinExistence type="predicted"/>
<keyword evidence="4" id="KW-1185">Reference proteome</keyword>
<accession>K9D4V7</accession>
<dbReference type="Pfam" id="PF08364">
    <property type="entry name" value="IF2_assoc"/>
    <property type="match status" value="1"/>
</dbReference>
<dbReference type="HOGENOM" id="CLU_2518069_0_0_5"/>
<protein>
    <submittedName>
        <fullName evidence="3">Translation initiation factor IF-2</fullName>
    </submittedName>
</protein>
<gene>
    <name evidence="3" type="ORF">HMPREF9718_03635</name>
</gene>
<name>K9D4V7_SPHYA</name>
<organism evidence="3 4">
    <name type="scientific">Sphingobium yanoikuyae ATCC 51230</name>
    <dbReference type="NCBI Taxonomy" id="883163"/>
    <lineage>
        <taxon>Bacteria</taxon>
        <taxon>Pseudomonadati</taxon>
        <taxon>Pseudomonadota</taxon>
        <taxon>Alphaproteobacteria</taxon>
        <taxon>Sphingomonadales</taxon>
        <taxon>Sphingomonadaceae</taxon>
        <taxon>Sphingobium</taxon>
    </lineage>
</organism>
<feature type="compositionally biased region" description="Low complexity" evidence="1">
    <location>
        <begin position="59"/>
        <end position="70"/>
    </location>
</feature>
<evidence type="ECO:0000256" key="1">
    <source>
        <dbReference type="SAM" id="MobiDB-lite"/>
    </source>
</evidence>
<feature type="compositionally biased region" description="Polar residues" evidence="1">
    <location>
        <begin position="23"/>
        <end position="32"/>
    </location>
</feature>
<evidence type="ECO:0000259" key="2">
    <source>
        <dbReference type="Pfam" id="PF08364"/>
    </source>
</evidence>
<feature type="compositionally biased region" description="Basic and acidic residues" evidence="1">
    <location>
        <begin position="1"/>
        <end position="10"/>
    </location>
</feature>